<evidence type="ECO:0000313" key="3">
    <source>
        <dbReference type="Proteomes" id="UP000603865"/>
    </source>
</evidence>
<accession>A0A918C8I6</accession>
<dbReference type="Gene3D" id="3.40.50.300">
    <property type="entry name" value="P-loop containing nucleotide triphosphate hydrolases"/>
    <property type="match status" value="1"/>
</dbReference>
<dbReference type="PANTHER" id="PTHR13696">
    <property type="entry name" value="P-LOOP CONTAINING NUCLEOSIDE TRIPHOSPHATE HYDROLASE"/>
    <property type="match status" value="1"/>
</dbReference>
<organism evidence="2 3">
    <name type="scientific">Deinococcus ruber</name>
    <dbReference type="NCBI Taxonomy" id="1848197"/>
    <lineage>
        <taxon>Bacteria</taxon>
        <taxon>Thermotogati</taxon>
        <taxon>Deinococcota</taxon>
        <taxon>Deinococci</taxon>
        <taxon>Deinococcales</taxon>
        <taxon>Deinococcaceae</taxon>
        <taxon>Deinococcus</taxon>
    </lineage>
</organism>
<dbReference type="AlphaFoldDB" id="A0A918C8I6"/>
<name>A0A918C8I6_9DEIO</name>
<comment type="caution">
    <text evidence="2">The sequence shown here is derived from an EMBL/GenBank/DDBJ whole genome shotgun (WGS) entry which is preliminary data.</text>
</comment>
<gene>
    <name evidence="2" type="ORF">GCM10008957_24830</name>
</gene>
<dbReference type="RefSeq" id="WP_189090827.1">
    <property type="nucleotide sequence ID" value="NZ_BMQL01000013.1"/>
</dbReference>
<reference evidence="2" key="1">
    <citation type="journal article" date="2014" name="Int. J. Syst. Evol. Microbiol.">
        <title>Complete genome sequence of Corynebacterium casei LMG S-19264T (=DSM 44701T), isolated from a smear-ripened cheese.</title>
        <authorList>
            <consortium name="US DOE Joint Genome Institute (JGI-PGF)"/>
            <person name="Walter F."/>
            <person name="Albersmeier A."/>
            <person name="Kalinowski J."/>
            <person name="Ruckert C."/>
        </authorList>
    </citation>
    <scope>NUCLEOTIDE SEQUENCE</scope>
    <source>
        <strain evidence="2">JCM 31311</strain>
    </source>
</reference>
<dbReference type="CDD" id="cd02042">
    <property type="entry name" value="ParAB_family"/>
    <property type="match status" value="1"/>
</dbReference>
<dbReference type="InterPro" id="IPR050678">
    <property type="entry name" value="DNA_Partitioning_ATPase"/>
</dbReference>
<sequence length="207" mass="22406">MSSLLISLASLKGGVGKTTSAIHIAGQLARRERGGVAVVDRDRTRSATSWSRGGNLPFFVGTQDAVMRRAVDFSSLVIDSRGGLENDELLEMAEASDFLLLPTNVEYMSLDAMAQTAEALGEMGTKAFAVLFTMAKPGKRLDTARRVLEELGLPVLAATVRQSDAFKDASEQSVLVRDVRGSKLAKNCWLDYESVTDEIFARMEAKA</sequence>
<proteinExistence type="predicted"/>
<evidence type="ECO:0000313" key="2">
    <source>
        <dbReference type="EMBL" id="GGR11189.1"/>
    </source>
</evidence>
<dbReference type="SUPFAM" id="SSF52540">
    <property type="entry name" value="P-loop containing nucleoside triphosphate hydrolases"/>
    <property type="match status" value="1"/>
</dbReference>
<protein>
    <submittedName>
        <fullName evidence="2">Chromosome partitioning protein ParA</fullName>
    </submittedName>
</protein>
<dbReference type="EMBL" id="BMQL01000013">
    <property type="protein sequence ID" value="GGR11189.1"/>
    <property type="molecule type" value="Genomic_DNA"/>
</dbReference>
<keyword evidence="3" id="KW-1185">Reference proteome</keyword>
<feature type="domain" description="CobQ/CobB/MinD/ParA nucleotide binding" evidence="1">
    <location>
        <begin position="6"/>
        <end position="172"/>
    </location>
</feature>
<dbReference type="Proteomes" id="UP000603865">
    <property type="component" value="Unassembled WGS sequence"/>
</dbReference>
<dbReference type="InterPro" id="IPR002586">
    <property type="entry name" value="CobQ/CobB/MinD/ParA_Nub-bd_dom"/>
</dbReference>
<dbReference type="PANTHER" id="PTHR13696:SF99">
    <property type="entry name" value="COBYRINIC ACID AC-DIAMIDE SYNTHASE"/>
    <property type="match status" value="1"/>
</dbReference>
<evidence type="ECO:0000259" key="1">
    <source>
        <dbReference type="Pfam" id="PF01656"/>
    </source>
</evidence>
<dbReference type="InterPro" id="IPR027417">
    <property type="entry name" value="P-loop_NTPase"/>
</dbReference>
<reference evidence="2" key="2">
    <citation type="submission" date="2020-09" db="EMBL/GenBank/DDBJ databases">
        <authorList>
            <person name="Sun Q."/>
            <person name="Ohkuma M."/>
        </authorList>
    </citation>
    <scope>NUCLEOTIDE SEQUENCE</scope>
    <source>
        <strain evidence="2">JCM 31311</strain>
    </source>
</reference>
<dbReference type="PIRSF" id="PIRSF009320">
    <property type="entry name" value="Nuc_binding_HP_1000"/>
    <property type="match status" value="1"/>
</dbReference>
<dbReference type="Pfam" id="PF01656">
    <property type="entry name" value="CbiA"/>
    <property type="match status" value="1"/>
</dbReference>